<evidence type="ECO:0000256" key="12">
    <source>
        <dbReference type="SAM" id="MobiDB-lite"/>
    </source>
</evidence>
<evidence type="ECO:0000256" key="3">
    <source>
        <dbReference type="ARBA" id="ARBA00004196"/>
    </source>
</evidence>
<keyword evidence="10" id="KW-0411">Iron-sulfur</keyword>
<dbReference type="GO" id="GO:0016020">
    <property type="term" value="C:membrane"/>
    <property type="evidence" value="ECO:0007669"/>
    <property type="project" value="TreeGrafter"/>
</dbReference>
<keyword evidence="11" id="KW-0003">3Fe-4S</keyword>
<dbReference type="InterPro" id="IPR006547">
    <property type="entry name" value="NO3_Rdtase_bsu"/>
</dbReference>
<dbReference type="GO" id="GO:0051538">
    <property type="term" value="F:3 iron, 4 sulfur cluster binding"/>
    <property type="evidence" value="ECO:0007669"/>
    <property type="project" value="UniProtKB-KW"/>
</dbReference>
<dbReference type="STRING" id="563192.HMPREF0179_00241"/>
<evidence type="ECO:0000256" key="9">
    <source>
        <dbReference type="ARBA" id="ARBA00023004"/>
    </source>
</evidence>
<gene>
    <name evidence="14" type="ORF">HMPREF0179_00241</name>
</gene>
<dbReference type="RefSeq" id="WP_005024329.1">
    <property type="nucleotide sequence ID" value="NZ_KE150239.1"/>
</dbReference>
<comment type="subcellular location">
    <subcellularLocation>
        <location evidence="3">Cell envelope</location>
    </subcellularLocation>
</comment>
<keyword evidence="4" id="KW-0813">Transport</keyword>
<dbReference type="GeneID" id="78086971"/>
<dbReference type="Pfam" id="PF14711">
    <property type="entry name" value="Nitr_red_bet_C"/>
    <property type="match status" value="1"/>
</dbReference>
<dbReference type="Pfam" id="PF13247">
    <property type="entry name" value="Fer4_11"/>
    <property type="match status" value="1"/>
</dbReference>
<dbReference type="SUPFAM" id="SSF54862">
    <property type="entry name" value="4Fe-4S ferredoxins"/>
    <property type="match status" value="1"/>
</dbReference>
<dbReference type="GO" id="GO:0051539">
    <property type="term" value="F:4 iron, 4 sulfur cluster binding"/>
    <property type="evidence" value="ECO:0007669"/>
    <property type="project" value="UniProtKB-KW"/>
</dbReference>
<feature type="domain" description="4Fe-4S ferredoxin-type" evidence="13">
    <location>
        <begin position="7"/>
        <end position="35"/>
    </location>
</feature>
<dbReference type="GO" id="GO:0030313">
    <property type="term" value="C:cell envelope"/>
    <property type="evidence" value="ECO:0007669"/>
    <property type="project" value="UniProtKB-SubCell"/>
</dbReference>
<reference evidence="14 15" key="2">
    <citation type="submission" date="2013-04" db="EMBL/GenBank/DDBJ databases">
        <title>The Genome Sequence of Bilophila wadsworthia 3_1_6.</title>
        <authorList>
            <consortium name="The Broad Institute Genomics Platform"/>
            <person name="Earl A."/>
            <person name="Ward D."/>
            <person name="Feldgarden M."/>
            <person name="Gevers D."/>
            <person name="Sibley C."/>
            <person name="Strauss J."/>
            <person name="Allen-Vercoe E."/>
            <person name="Walker B."/>
            <person name="Young S."/>
            <person name="Zeng Q."/>
            <person name="Gargeya S."/>
            <person name="Fitzgerald M."/>
            <person name="Haas B."/>
            <person name="Abouelleil A."/>
            <person name="Allen A.W."/>
            <person name="Alvarado L."/>
            <person name="Arachchi H.M."/>
            <person name="Berlin A.M."/>
            <person name="Chapman S.B."/>
            <person name="Gainer-Dewar J."/>
            <person name="Goldberg J."/>
            <person name="Griggs A."/>
            <person name="Gujja S."/>
            <person name="Hansen M."/>
            <person name="Howarth C."/>
            <person name="Imamovic A."/>
            <person name="Ireland A."/>
            <person name="Larimer J."/>
            <person name="McCowan C."/>
            <person name="Murphy C."/>
            <person name="Pearson M."/>
            <person name="Poon T.W."/>
            <person name="Priest M."/>
            <person name="Roberts A."/>
            <person name="Saif S."/>
            <person name="Shea T."/>
            <person name="Sisk P."/>
            <person name="Sykes S."/>
            <person name="Wortman J."/>
            <person name="Nusbaum C."/>
            <person name="Birren B."/>
        </authorList>
    </citation>
    <scope>NUCLEOTIDE SEQUENCE [LARGE SCALE GENOMIC DNA]</scope>
    <source>
        <strain evidence="14 15">3_1_6</strain>
    </source>
</reference>
<evidence type="ECO:0000256" key="6">
    <source>
        <dbReference type="ARBA" id="ARBA00022723"/>
    </source>
</evidence>
<evidence type="ECO:0000256" key="1">
    <source>
        <dbReference type="ARBA" id="ARBA00001927"/>
    </source>
</evidence>
<dbReference type="PANTHER" id="PTHR43518">
    <property type="entry name" value="NITRATE REDUCTASE BETA SUBUNIT"/>
    <property type="match status" value="1"/>
</dbReference>
<dbReference type="Proteomes" id="UP000006034">
    <property type="component" value="Unassembled WGS sequence"/>
</dbReference>
<keyword evidence="6" id="KW-0479">Metal-binding</keyword>
<dbReference type="InterPro" id="IPR038262">
    <property type="entry name" value="Nitr_red_bet_C_sf"/>
</dbReference>
<dbReference type="GO" id="GO:0046872">
    <property type="term" value="F:metal ion binding"/>
    <property type="evidence" value="ECO:0007669"/>
    <property type="project" value="UniProtKB-KW"/>
</dbReference>
<comment type="cofactor">
    <cofactor evidence="2">
        <name>[4Fe-4S] cluster</name>
        <dbReference type="ChEBI" id="CHEBI:49883"/>
    </cofactor>
</comment>
<dbReference type="eggNOG" id="COG1140">
    <property type="taxonomic scope" value="Bacteria"/>
</dbReference>
<sequence length="489" mass="55281">MNIKVQMGMVLNLDKCLACHTCSIPCKNAWTTAPGTEYMWFNNVETKPGVGYPKEWENQDRYKGGWEIRDGKLHLRAGGKTDKLVNIFANPDLPALDDYYEPWKYDYERLTDSPASRHQPVARPYSAVTGKAFNPQWDSNWEDDLGGAPVTGLSDRNFAGLEAKAYLDFKNVFMMHLPRLCEHCLNPACVASCPSGAMYKRDEDGIVLVDQSRCRGWRYCVSGCPYKKVYFNWKTHRSEKCLFCYPRIEAGEPTLCAHSCVGRIRYVGVMLYDADRVREAASHPQPQGLYQSQLEVFLNPNDPAVCREAERKGISWHVMEAARRSPIRKLVVDWKLALPLHPEFRTLPMVWYVPPTSPLVSGGVEDAKGLDRMRIPVRYLANLLAAGDEEPVRSALSRLLAMRRHMRDGQFQSTASAPFPSLRAHPDTSGVLADAGLTPEQAAEMYHLLAIARYEDRFVVPTSGRENRDDVWAMKGSEGLAQGEMEERP</sequence>
<evidence type="ECO:0000313" key="14">
    <source>
        <dbReference type="EMBL" id="EFV45978.1"/>
    </source>
</evidence>
<evidence type="ECO:0000256" key="7">
    <source>
        <dbReference type="ARBA" id="ARBA00022737"/>
    </source>
</evidence>
<dbReference type="GO" id="GO:0009325">
    <property type="term" value="C:nitrate reductase complex"/>
    <property type="evidence" value="ECO:0007669"/>
    <property type="project" value="InterPro"/>
</dbReference>
<evidence type="ECO:0000256" key="8">
    <source>
        <dbReference type="ARBA" id="ARBA00022982"/>
    </source>
</evidence>
<dbReference type="GO" id="GO:0008940">
    <property type="term" value="F:nitrate reductase activity"/>
    <property type="evidence" value="ECO:0007669"/>
    <property type="project" value="InterPro"/>
</dbReference>
<feature type="region of interest" description="Disordered" evidence="12">
    <location>
        <begin position="470"/>
        <end position="489"/>
    </location>
</feature>
<dbReference type="Gene3D" id="3.30.70.20">
    <property type="match status" value="3"/>
</dbReference>
<dbReference type="EMBL" id="ADCP02000002">
    <property type="protein sequence ID" value="EFV45978.1"/>
    <property type="molecule type" value="Genomic_DNA"/>
</dbReference>
<keyword evidence="7" id="KW-0677">Repeat</keyword>
<evidence type="ECO:0000256" key="11">
    <source>
        <dbReference type="ARBA" id="ARBA00023291"/>
    </source>
</evidence>
<dbReference type="GO" id="GO:0009055">
    <property type="term" value="F:electron transfer activity"/>
    <property type="evidence" value="ECO:0007669"/>
    <property type="project" value="TreeGrafter"/>
</dbReference>
<dbReference type="NCBIfam" id="TIGR01660">
    <property type="entry name" value="narH"/>
    <property type="match status" value="1"/>
</dbReference>
<name>E5Y232_BILW3</name>
<comment type="caution">
    <text evidence="14">The sequence shown here is derived from an EMBL/GenBank/DDBJ whole genome shotgun (WGS) entry which is preliminary data.</text>
</comment>
<dbReference type="OrthoDB" id="9789030at2"/>
<keyword evidence="9" id="KW-0408">Iron</keyword>
<dbReference type="AlphaFoldDB" id="E5Y232"/>
<reference evidence="14 15" key="1">
    <citation type="submission" date="2010-10" db="EMBL/GenBank/DDBJ databases">
        <authorList>
            <consortium name="The Broad Institute Genome Sequencing Platform"/>
            <person name="Ward D."/>
            <person name="Earl A."/>
            <person name="Feldgarden M."/>
            <person name="Young S.K."/>
            <person name="Gargeya S."/>
            <person name="Zeng Q."/>
            <person name="Alvarado L."/>
            <person name="Berlin A."/>
            <person name="Bochicchio J."/>
            <person name="Chapman S.B."/>
            <person name="Chen Z."/>
            <person name="Freedman E."/>
            <person name="Gellesch M."/>
            <person name="Goldberg J."/>
            <person name="Griggs A."/>
            <person name="Gujja S."/>
            <person name="Heilman E."/>
            <person name="Heiman D."/>
            <person name="Howarth C."/>
            <person name="Mehta T."/>
            <person name="Neiman D."/>
            <person name="Pearson M."/>
            <person name="Roberts A."/>
            <person name="Saif S."/>
            <person name="Shea T."/>
            <person name="Shenoy N."/>
            <person name="Sisk P."/>
            <person name="Stolte C."/>
            <person name="Sykes S."/>
            <person name="White J."/>
            <person name="Yandava C."/>
            <person name="Allen-Vercoe E."/>
            <person name="Sibley C."/>
            <person name="Ambrose C.E."/>
            <person name="Strauss J."/>
            <person name="Daigneault M."/>
            <person name="Haas B."/>
            <person name="Nusbaum C."/>
            <person name="Birren B."/>
        </authorList>
    </citation>
    <scope>NUCLEOTIDE SEQUENCE [LARGE SCALE GENOMIC DNA]</scope>
    <source>
        <strain evidence="14 15">3_1_6</strain>
    </source>
</reference>
<dbReference type="PROSITE" id="PS51379">
    <property type="entry name" value="4FE4S_FER_2"/>
    <property type="match status" value="3"/>
</dbReference>
<evidence type="ECO:0000256" key="4">
    <source>
        <dbReference type="ARBA" id="ARBA00022448"/>
    </source>
</evidence>
<dbReference type="GO" id="GO:0042126">
    <property type="term" value="P:nitrate metabolic process"/>
    <property type="evidence" value="ECO:0007669"/>
    <property type="project" value="InterPro"/>
</dbReference>
<dbReference type="Gene3D" id="1.10.3650.10">
    <property type="entry name" value="nitrate reductase domain like"/>
    <property type="match status" value="1"/>
</dbReference>
<evidence type="ECO:0000256" key="10">
    <source>
        <dbReference type="ARBA" id="ARBA00023014"/>
    </source>
</evidence>
<keyword evidence="8" id="KW-0249">Electron transport</keyword>
<organism evidence="14 15">
    <name type="scientific">Bilophila wadsworthia (strain 3_1_6)</name>
    <dbReference type="NCBI Taxonomy" id="563192"/>
    <lineage>
        <taxon>Bacteria</taxon>
        <taxon>Pseudomonadati</taxon>
        <taxon>Thermodesulfobacteriota</taxon>
        <taxon>Desulfovibrionia</taxon>
        <taxon>Desulfovibrionales</taxon>
        <taxon>Desulfovibrionaceae</taxon>
        <taxon>Bilophila</taxon>
    </lineage>
</organism>
<proteinExistence type="predicted"/>
<dbReference type="PANTHER" id="PTHR43518:SF1">
    <property type="entry name" value="RESPIRATORY NITRATE REDUCTASE 1 BETA CHAIN"/>
    <property type="match status" value="1"/>
</dbReference>
<protein>
    <submittedName>
        <fullName evidence="14">Nitrate reductase, beta subunit</fullName>
    </submittedName>
</protein>
<evidence type="ECO:0000259" key="13">
    <source>
        <dbReference type="PROSITE" id="PS51379"/>
    </source>
</evidence>
<dbReference type="HOGENOM" id="CLU_043374_5_2_7"/>
<feature type="domain" description="4Fe-4S ferredoxin-type" evidence="13">
    <location>
        <begin position="172"/>
        <end position="203"/>
    </location>
</feature>
<accession>E5Y232</accession>
<evidence type="ECO:0000313" key="15">
    <source>
        <dbReference type="Proteomes" id="UP000006034"/>
    </source>
</evidence>
<evidence type="ECO:0000256" key="5">
    <source>
        <dbReference type="ARBA" id="ARBA00022485"/>
    </source>
</evidence>
<evidence type="ECO:0000256" key="2">
    <source>
        <dbReference type="ARBA" id="ARBA00001966"/>
    </source>
</evidence>
<dbReference type="InterPro" id="IPR029263">
    <property type="entry name" value="Nitr_red_bet_C"/>
</dbReference>
<keyword evidence="15" id="KW-1185">Reference proteome</keyword>
<dbReference type="FunFam" id="3.30.70.20:FF:000010">
    <property type="entry name" value="Respiratory nitrate reductase beta subunit"/>
    <property type="match status" value="1"/>
</dbReference>
<dbReference type="InterPro" id="IPR017896">
    <property type="entry name" value="4Fe4S_Fe-S-bd"/>
</dbReference>
<comment type="cofactor">
    <cofactor evidence="1">
        <name>[3Fe-4S] cluster</name>
        <dbReference type="ChEBI" id="CHEBI:21137"/>
    </cofactor>
</comment>
<keyword evidence="5" id="KW-0004">4Fe-4S</keyword>
<feature type="domain" description="4Fe-4S ferredoxin-type" evidence="13">
    <location>
        <begin position="205"/>
        <end position="234"/>
    </location>
</feature>
<dbReference type="GO" id="GO:0009061">
    <property type="term" value="P:anaerobic respiration"/>
    <property type="evidence" value="ECO:0007669"/>
    <property type="project" value="TreeGrafter"/>
</dbReference>